<dbReference type="PANTHER" id="PTHR33494">
    <property type="entry name" value="OS02G0793800 PROTEIN"/>
    <property type="match status" value="1"/>
</dbReference>
<dbReference type="InterPro" id="IPR057939">
    <property type="entry name" value="TRF2_HOY1_PH"/>
</dbReference>
<evidence type="ECO:0000256" key="1">
    <source>
        <dbReference type="SAM" id="MobiDB-lite"/>
    </source>
</evidence>
<name>A0A7J7D0W1_TRIWF</name>
<evidence type="ECO:0000313" key="3">
    <source>
        <dbReference type="EMBL" id="KAF5739987.1"/>
    </source>
</evidence>
<dbReference type="AlphaFoldDB" id="A0A7J7D0W1"/>
<dbReference type="PANTHER" id="PTHR33494:SF5">
    <property type="entry name" value="F10A16.6 PROTEIN"/>
    <property type="match status" value="1"/>
</dbReference>
<dbReference type="OrthoDB" id="6159439at2759"/>
<proteinExistence type="predicted"/>
<gene>
    <name evidence="3" type="ORF">HS088_TW11G00050</name>
</gene>
<organism evidence="3 4">
    <name type="scientific">Tripterygium wilfordii</name>
    <name type="common">Thunder God vine</name>
    <dbReference type="NCBI Taxonomy" id="458696"/>
    <lineage>
        <taxon>Eukaryota</taxon>
        <taxon>Viridiplantae</taxon>
        <taxon>Streptophyta</taxon>
        <taxon>Embryophyta</taxon>
        <taxon>Tracheophyta</taxon>
        <taxon>Spermatophyta</taxon>
        <taxon>Magnoliopsida</taxon>
        <taxon>eudicotyledons</taxon>
        <taxon>Gunneridae</taxon>
        <taxon>Pentapetalae</taxon>
        <taxon>rosids</taxon>
        <taxon>fabids</taxon>
        <taxon>Celastrales</taxon>
        <taxon>Celastraceae</taxon>
        <taxon>Tripterygium</taxon>
    </lineage>
</organism>
<accession>A0A7J7D0W1</accession>
<dbReference type="EMBL" id="JAAARO010000011">
    <property type="protein sequence ID" value="KAF5739987.1"/>
    <property type="molecule type" value="Genomic_DNA"/>
</dbReference>
<feature type="domain" description="TRF2/HOY1 PH-like" evidence="2">
    <location>
        <begin position="130"/>
        <end position="249"/>
    </location>
</feature>
<feature type="region of interest" description="Disordered" evidence="1">
    <location>
        <begin position="508"/>
        <end position="548"/>
    </location>
</feature>
<sequence length="548" mass="62453">MYQTISSRVIGRDKMLVQVTEHGESYWVDNNGVDDGGGVEFESDQITYLANKRLMSIPAETREEKELTINLLKLKPIGLNIGNASALQDLLEKQLNRAESSQNSKANRSTKQRVDHSTFLKNAEKMKAANFFAKLVKIGLWQIESKIEGDLVAKCYYAKKKLVWEYLDKSIRLKKKIEIQWSDISAIRAIIHEDEHGILDIELNNPPTFHDEDDPQPRKHTCWKPTRDFTNGQGSIYRRHRLVFPPGCLDKHYEKLLSCDERLFELSQKPFPSSNSPYFRSNSLRQSSLFENNNAYGGEMKHGSQFSLLYGSLPVLAPLQTPTYGQQTFQPFSASKETTTSPVSVIEYQHVDEGGTSFVNNPLTTYFDPQGMTSYGNNLPQNQVQALMYQANNPVAYHQNVNISTPQSELITLSSLEDHFLNDSLVMDNDERSLLPRVDSLNALSREHVVPEQSDISNFDWRVLSPPIRSNESEQLLYQQHQQQFHYPSQIPPNENLAMHHLVSNNSIYQQHPSQPPASVPDSSMQDSSALNTRNEINGWDAFPGRRH</sequence>
<keyword evidence="4" id="KW-1185">Reference proteome</keyword>
<dbReference type="InParanoid" id="A0A7J7D0W1"/>
<protein>
    <recommendedName>
        <fullName evidence="2">TRF2/HOY1 PH-like domain-containing protein</fullName>
    </recommendedName>
</protein>
<evidence type="ECO:0000313" key="4">
    <source>
        <dbReference type="Proteomes" id="UP000593562"/>
    </source>
</evidence>
<feature type="compositionally biased region" description="Polar residues" evidence="1">
    <location>
        <begin position="521"/>
        <end position="536"/>
    </location>
</feature>
<dbReference type="Pfam" id="PF24818">
    <property type="entry name" value="PH_TRF2_HOY1"/>
    <property type="match status" value="1"/>
</dbReference>
<dbReference type="Proteomes" id="UP000593562">
    <property type="component" value="Unassembled WGS sequence"/>
</dbReference>
<evidence type="ECO:0000259" key="2">
    <source>
        <dbReference type="Pfam" id="PF24818"/>
    </source>
</evidence>
<comment type="caution">
    <text evidence="3">The sequence shown here is derived from an EMBL/GenBank/DDBJ whole genome shotgun (WGS) entry which is preliminary data.</text>
</comment>
<reference evidence="3 4" key="1">
    <citation type="journal article" date="2020" name="Nat. Commun.">
        <title>Genome of Tripterygium wilfordii and identification of cytochrome P450 involved in triptolide biosynthesis.</title>
        <authorList>
            <person name="Tu L."/>
            <person name="Su P."/>
            <person name="Zhang Z."/>
            <person name="Gao L."/>
            <person name="Wang J."/>
            <person name="Hu T."/>
            <person name="Zhou J."/>
            <person name="Zhang Y."/>
            <person name="Zhao Y."/>
            <person name="Liu Y."/>
            <person name="Song Y."/>
            <person name="Tong Y."/>
            <person name="Lu Y."/>
            <person name="Yang J."/>
            <person name="Xu C."/>
            <person name="Jia M."/>
            <person name="Peters R.J."/>
            <person name="Huang L."/>
            <person name="Gao W."/>
        </authorList>
    </citation>
    <scope>NUCLEOTIDE SEQUENCE [LARGE SCALE GENOMIC DNA]</scope>
    <source>
        <strain evidence="4">cv. XIE 37</strain>
        <tissue evidence="3">Leaf</tissue>
    </source>
</reference>